<keyword evidence="1" id="KW-0732">Signal</keyword>
<feature type="chain" id="PRO_5014941242" evidence="1">
    <location>
        <begin position="22"/>
        <end position="73"/>
    </location>
</feature>
<name>A0A2M4CDF1_9DIPT</name>
<dbReference type="EMBL" id="GGFJ01014158">
    <property type="protein sequence ID" value="MBW63299.1"/>
    <property type="molecule type" value="Transcribed_RNA"/>
</dbReference>
<reference evidence="2" key="1">
    <citation type="submission" date="2018-01" db="EMBL/GenBank/DDBJ databases">
        <title>An insight into the sialome of Amazonian anophelines.</title>
        <authorList>
            <person name="Ribeiro J.M."/>
            <person name="Scarpassa V."/>
            <person name="Calvo E."/>
        </authorList>
    </citation>
    <scope>NUCLEOTIDE SEQUENCE</scope>
    <source>
        <tissue evidence="2">Salivary glands</tissue>
    </source>
</reference>
<sequence length="73" mass="8027">MLENFLVFVLVPAAGQPLTDCLPDRYFSSRSHSGRMKAAHCGSHKSQSSHRPLDPKCAYEVQALTSASDSDIY</sequence>
<dbReference type="AlphaFoldDB" id="A0A2M4CDF1"/>
<protein>
    <submittedName>
        <fullName evidence="2">Putative secreted protein</fullName>
    </submittedName>
</protein>
<accession>A0A2M4CDF1</accession>
<feature type="signal peptide" evidence="1">
    <location>
        <begin position="1"/>
        <end position="21"/>
    </location>
</feature>
<proteinExistence type="predicted"/>
<organism evidence="2">
    <name type="scientific">Anopheles marajoara</name>
    <dbReference type="NCBI Taxonomy" id="58244"/>
    <lineage>
        <taxon>Eukaryota</taxon>
        <taxon>Metazoa</taxon>
        <taxon>Ecdysozoa</taxon>
        <taxon>Arthropoda</taxon>
        <taxon>Hexapoda</taxon>
        <taxon>Insecta</taxon>
        <taxon>Pterygota</taxon>
        <taxon>Neoptera</taxon>
        <taxon>Endopterygota</taxon>
        <taxon>Diptera</taxon>
        <taxon>Nematocera</taxon>
        <taxon>Culicoidea</taxon>
        <taxon>Culicidae</taxon>
        <taxon>Anophelinae</taxon>
        <taxon>Anopheles</taxon>
    </lineage>
</organism>
<evidence type="ECO:0000313" key="2">
    <source>
        <dbReference type="EMBL" id="MBW63299.1"/>
    </source>
</evidence>
<evidence type="ECO:0000256" key="1">
    <source>
        <dbReference type="SAM" id="SignalP"/>
    </source>
</evidence>